<protein>
    <submittedName>
        <fullName evidence="2">Uncharacterized protein</fullName>
    </submittedName>
</protein>
<evidence type="ECO:0000313" key="2">
    <source>
        <dbReference type="EMBL" id="KAF4713411.1"/>
    </source>
</evidence>
<organism evidence="2 3">
    <name type="scientific">Perkinsus olseni</name>
    <name type="common">Perkinsus atlanticus</name>
    <dbReference type="NCBI Taxonomy" id="32597"/>
    <lineage>
        <taxon>Eukaryota</taxon>
        <taxon>Sar</taxon>
        <taxon>Alveolata</taxon>
        <taxon>Perkinsozoa</taxon>
        <taxon>Perkinsea</taxon>
        <taxon>Perkinsida</taxon>
        <taxon>Perkinsidae</taxon>
        <taxon>Perkinsus</taxon>
    </lineage>
</organism>
<feature type="compositionally biased region" description="Pro residues" evidence="1">
    <location>
        <begin position="175"/>
        <end position="185"/>
    </location>
</feature>
<proteinExistence type="predicted"/>
<feature type="non-terminal residue" evidence="2">
    <location>
        <position position="185"/>
    </location>
</feature>
<sequence length="185" mass="20535">MIDDLVERFDLDRSCDSALRCSASAQGCYEILNNVLSLQLDRAANPPARVIRELSKAGALIHGPEGTKSPKSGIVAWLDRITDRDRPRAISELSVAMIMVMIDEFCEEYRLDYACQKTLKFAVPCTEVATIVYTISARDHALLKSSHNPSAYVMKELRGKTVPHGRPSMQESPQPGRPLPRPLPT</sequence>
<accession>A0A7J6QZ50</accession>
<comment type="caution">
    <text evidence="2">The sequence shown here is derived from an EMBL/GenBank/DDBJ whole genome shotgun (WGS) entry which is preliminary data.</text>
</comment>
<gene>
    <name evidence="2" type="ORF">FOZ62_012659</name>
</gene>
<dbReference type="AlphaFoldDB" id="A0A7J6QZ50"/>
<dbReference type="Proteomes" id="UP000574390">
    <property type="component" value="Unassembled WGS sequence"/>
</dbReference>
<name>A0A7J6QZ50_PEROL</name>
<evidence type="ECO:0000313" key="3">
    <source>
        <dbReference type="Proteomes" id="UP000574390"/>
    </source>
</evidence>
<evidence type="ECO:0000256" key="1">
    <source>
        <dbReference type="SAM" id="MobiDB-lite"/>
    </source>
</evidence>
<dbReference type="EMBL" id="JABANM010026175">
    <property type="protein sequence ID" value="KAF4713411.1"/>
    <property type="molecule type" value="Genomic_DNA"/>
</dbReference>
<feature type="region of interest" description="Disordered" evidence="1">
    <location>
        <begin position="161"/>
        <end position="185"/>
    </location>
</feature>
<reference evidence="2 3" key="1">
    <citation type="submission" date="2020-04" db="EMBL/GenBank/DDBJ databases">
        <title>Perkinsus olseni comparative genomics.</title>
        <authorList>
            <person name="Bogema D.R."/>
        </authorList>
    </citation>
    <scope>NUCLEOTIDE SEQUENCE [LARGE SCALE GENOMIC DNA]</scope>
    <source>
        <strain evidence="2">ATCC PRA-205</strain>
    </source>
</reference>